<proteinExistence type="predicted"/>
<protein>
    <recommendedName>
        <fullName evidence="3">Regulatory protein RecX</fullName>
    </recommendedName>
</protein>
<dbReference type="Proteomes" id="UP001597108">
    <property type="component" value="Unassembled WGS sequence"/>
</dbReference>
<gene>
    <name evidence="1" type="ORF">ACFQ2S_06500</name>
</gene>
<keyword evidence="2" id="KW-1185">Reference proteome</keyword>
<evidence type="ECO:0000313" key="1">
    <source>
        <dbReference type="EMBL" id="MFD0979302.1"/>
    </source>
</evidence>
<dbReference type="RefSeq" id="WP_386073650.1">
    <property type="nucleotide sequence ID" value="NZ_JBHTJT010000008.1"/>
</dbReference>
<comment type="caution">
    <text evidence="1">The sequence shown here is derived from an EMBL/GenBank/DDBJ whole genome shotgun (WGS) entry which is preliminary data.</text>
</comment>
<name>A0ABW3IMI8_9RHOB</name>
<sequence>MSDDGIRRVAEVLVYASKKETRHRMLRECLGLPNDLDLGNTPVMERLIIRGYLSEYPEVEGPALRWFKRQFKRGPGQPPKHPFEGKDAQRALACWYHGHILASYEAGELGHDIKQDRITKLLRASNRRGLRATNRQLIELAKTALQWPETTSQRALESSVSRGKSILEMDQFWRSKVCEELLLNSS</sequence>
<accession>A0ABW3IMI8</accession>
<evidence type="ECO:0008006" key="3">
    <source>
        <dbReference type="Google" id="ProtNLM"/>
    </source>
</evidence>
<organism evidence="1 2">
    <name type="scientific">Tropicimonas aquimaris</name>
    <dbReference type="NCBI Taxonomy" id="914152"/>
    <lineage>
        <taxon>Bacteria</taxon>
        <taxon>Pseudomonadati</taxon>
        <taxon>Pseudomonadota</taxon>
        <taxon>Alphaproteobacteria</taxon>
        <taxon>Rhodobacterales</taxon>
        <taxon>Roseobacteraceae</taxon>
        <taxon>Tropicimonas</taxon>
    </lineage>
</organism>
<evidence type="ECO:0000313" key="2">
    <source>
        <dbReference type="Proteomes" id="UP001597108"/>
    </source>
</evidence>
<dbReference type="EMBL" id="JBHTJT010000008">
    <property type="protein sequence ID" value="MFD0979302.1"/>
    <property type="molecule type" value="Genomic_DNA"/>
</dbReference>
<reference evidence="2" key="1">
    <citation type="journal article" date="2019" name="Int. J. Syst. Evol. Microbiol.">
        <title>The Global Catalogue of Microorganisms (GCM) 10K type strain sequencing project: providing services to taxonomists for standard genome sequencing and annotation.</title>
        <authorList>
            <consortium name="The Broad Institute Genomics Platform"/>
            <consortium name="The Broad Institute Genome Sequencing Center for Infectious Disease"/>
            <person name="Wu L."/>
            <person name="Ma J."/>
        </authorList>
    </citation>
    <scope>NUCLEOTIDE SEQUENCE [LARGE SCALE GENOMIC DNA]</scope>
    <source>
        <strain evidence="2">CCUG 60524</strain>
    </source>
</reference>